<reference evidence="1" key="1">
    <citation type="submission" date="2020-05" db="EMBL/GenBank/DDBJ databases">
        <title>Large-scale comparative analyses of tick genomes elucidate their genetic diversity and vector capacities.</title>
        <authorList>
            <person name="Jia N."/>
            <person name="Wang J."/>
            <person name="Shi W."/>
            <person name="Du L."/>
            <person name="Sun Y."/>
            <person name="Zhan W."/>
            <person name="Jiang J."/>
            <person name="Wang Q."/>
            <person name="Zhang B."/>
            <person name="Ji P."/>
            <person name="Sakyi L.B."/>
            <person name="Cui X."/>
            <person name="Yuan T."/>
            <person name="Jiang B."/>
            <person name="Yang W."/>
            <person name="Lam T.T.-Y."/>
            <person name="Chang Q."/>
            <person name="Ding S."/>
            <person name="Wang X."/>
            <person name="Zhu J."/>
            <person name="Ruan X."/>
            <person name="Zhao L."/>
            <person name="Wei J."/>
            <person name="Que T."/>
            <person name="Du C."/>
            <person name="Cheng J."/>
            <person name="Dai P."/>
            <person name="Han X."/>
            <person name="Huang E."/>
            <person name="Gao Y."/>
            <person name="Liu J."/>
            <person name="Shao H."/>
            <person name="Ye R."/>
            <person name="Li L."/>
            <person name="Wei W."/>
            <person name="Wang X."/>
            <person name="Wang C."/>
            <person name="Yang T."/>
            <person name="Huo Q."/>
            <person name="Li W."/>
            <person name="Guo W."/>
            <person name="Chen H."/>
            <person name="Zhou L."/>
            <person name="Ni X."/>
            <person name="Tian J."/>
            <person name="Zhou Y."/>
            <person name="Sheng Y."/>
            <person name="Liu T."/>
            <person name="Pan Y."/>
            <person name="Xia L."/>
            <person name="Li J."/>
            <person name="Zhao F."/>
            <person name="Cao W."/>
        </authorList>
    </citation>
    <scope>NUCLEOTIDE SEQUENCE</scope>
    <source>
        <strain evidence="1">Hyas-2018</strain>
    </source>
</reference>
<evidence type="ECO:0000313" key="2">
    <source>
        <dbReference type="Proteomes" id="UP000821845"/>
    </source>
</evidence>
<name>A0ACB7RH17_HYAAI</name>
<gene>
    <name evidence="1" type="ORF">HPB50_000021</name>
</gene>
<dbReference type="Proteomes" id="UP000821845">
    <property type="component" value="Chromosome 9"/>
</dbReference>
<accession>A0ACB7RH17</accession>
<proteinExistence type="predicted"/>
<comment type="caution">
    <text evidence="1">The sequence shown here is derived from an EMBL/GenBank/DDBJ whole genome shotgun (WGS) entry which is preliminary data.</text>
</comment>
<sequence length="90" mass="9886">MQCIPETAAATLQSNTARKLRTSCQVVWDVAKAKLSIGAQNTQQNPDDQWEALLTSRSPELQLRLVDGDPEVGRHILLCVEQGTCSHQGE</sequence>
<keyword evidence="2" id="KW-1185">Reference proteome</keyword>
<dbReference type="EMBL" id="CM023489">
    <property type="protein sequence ID" value="KAH6921415.1"/>
    <property type="molecule type" value="Genomic_DNA"/>
</dbReference>
<evidence type="ECO:0000313" key="1">
    <source>
        <dbReference type="EMBL" id="KAH6921415.1"/>
    </source>
</evidence>
<protein>
    <submittedName>
        <fullName evidence="1">Uncharacterized protein</fullName>
    </submittedName>
</protein>
<organism evidence="1 2">
    <name type="scientific">Hyalomma asiaticum</name>
    <name type="common">Tick</name>
    <dbReference type="NCBI Taxonomy" id="266040"/>
    <lineage>
        <taxon>Eukaryota</taxon>
        <taxon>Metazoa</taxon>
        <taxon>Ecdysozoa</taxon>
        <taxon>Arthropoda</taxon>
        <taxon>Chelicerata</taxon>
        <taxon>Arachnida</taxon>
        <taxon>Acari</taxon>
        <taxon>Parasitiformes</taxon>
        <taxon>Ixodida</taxon>
        <taxon>Ixodoidea</taxon>
        <taxon>Ixodidae</taxon>
        <taxon>Hyalomminae</taxon>
        <taxon>Hyalomma</taxon>
    </lineage>
</organism>